<accession>A0A1V9XNR5</accession>
<evidence type="ECO:0000256" key="1">
    <source>
        <dbReference type="ARBA" id="ARBA00009085"/>
    </source>
</evidence>
<dbReference type="PANTHER" id="PTHR24006:SF781">
    <property type="entry name" value="LD34905P"/>
    <property type="match status" value="1"/>
</dbReference>
<feature type="compositionally biased region" description="Basic and acidic residues" evidence="6">
    <location>
        <begin position="485"/>
        <end position="499"/>
    </location>
</feature>
<dbReference type="PROSITE" id="PS50271">
    <property type="entry name" value="ZF_UBP"/>
    <property type="match status" value="1"/>
</dbReference>
<keyword evidence="10" id="KW-1185">Reference proteome</keyword>
<dbReference type="Gene3D" id="3.30.40.10">
    <property type="entry name" value="Zinc/RING finger domain, C3HC4 (zinc finger)"/>
    <property type="match status" value="1"/>
</dbReference>
<feature type="region of interest" description="Disordered" evidence="6">
    <location>
        <begin position="914"/>
        <end position="961"/>
    </location>
</feature>
<dbReference type="InterPro" id="IPR018200">
    <property type="entry name" value="USP_CS"/>
</dbReference>
<comment type="caution">
    <text evidence="9">The sequence shown here is derived from an EMBL/GenBank/DDBJ whole genome shotgun (WGS) entry which is preliminary data.</text>
</comment>
<organism evidence="9 10">
    <name type="scientific">Tropilaelaps mercedesae</name>
    <dbReference type="NCBI Taxonomy" id="418985"/>
    <lineage>
        <taxon>Eukaryota</taxon>
        <taxon>Metazoa</taxon>
        <taxon>Ecdysozoa</taxon>
        <taxon>Arthropoda</taxon>
        <taxon>Chelicerata</taxon>
        <taxon>Arachnida</taxon>
        <taxon>Acari</taxon>
        <taxon>Parasitiformes</taxon>
        <taxon>Mesostigmata</taxon>
        <taxon>Gamasina</taxon>
        <taxon>Dermanyssoidea</taxon>
        <taxon>Laelapidae</taxon>
        <taxon>Tropilaelaps</taxon>
    </lineage>
</organism>
<dbReference type="PROSITE" id="PS00972">
    <property type="entry name" value="USP_1"/>
    <property type="match status" value="1"/>
</dbReference>
<feature type="compositionally biased region" description="Basic and acidic residues" evidence="6">
    <location>
        <begin position="531"/>
        <end position="543"/>
    </location>
</feature>
<keyword evidence="3 5" id="KW-0863">Zinc-finger</keyword>
<feature type="compositionally biased region" description="Basic residues" evidence="6">
    <location>
        <begin position="508"/>
        <end position="525"/>
    </location>
</feature>
<keyword evidence="9" id="KW-0378">Hydrolase</keyword>
<feature type="domain" description="USP" evidence="7">
    <location>
        <begin position="269"/>
        <end position="1012"/>
    </location>
</feature>
<dbReference type="FunCoup" id="A0A1V9XNR5">
    <property type="interactions" value="1745"/>
</dbReference>
<feature type="region of interest" description="Disordered" evidence="6">
    <location>
        <begin position="467"/>
        <end position="587"/>
    </location>
</feature>
<proteinExistence type="inferred from homology"/>
<evidence type="ECO:0000256" key="5">
    <source>
        <dbReference type="PROSITE-ProRule" id="PRU00502"/>
    </source>
</evidence>
<dbReference type="SMART" id="SM00290">
    <property type="entry name" value="ZnF_UBP"/>
    <property type="match status" value="1"/>
</dbReference>
<feature type="region of interest" description="Disordered" evidence="6">
    <location>
        <begin position="626"/>
        <end position="671"/>
    </location>
</feature>
<reference evidence="9 10" key="1">
    <citation type="journal article" date="2017" name="Gigascience">
        <title>Draft genome of the honey bee ectoparasitic mite, Tropilaelaps mercedesae, is shaped by the parasitic life history.</title>
        <authorList>
            <person name="Dong X."/>
            <person name="Armstrong S.D."/>
            <person name="Xia D."/>
            <person name="Makepeace B.L."/>
            <person name="Darby A.C."/>
            <person name="Kadowaki T."/>
        </authorList>
    </citation>
    <scope>NUCLEOTIDE SEQUENCE [LARGE SCALE GENOMIC DNA]</scope>
    <source>
        <strain evidence="9">Wuxi-XJTLU</strain>
    </source>
</reference>
<feature type="domain" description="UBP-type" evidence="8">
    <location>
        <begin position="27"/>
        <end position="185"/>
    </location>
</feature>
<feature type="region of interest" description="Disordered" evidence="6">
    <location>
        <begin position="686"/>
        <end position="706"/>
    </location>
</feature>
<dbReference type="InterPro" id="IPR028889">
    <property type="entry name" value="USP"/>
</dbReference>
<evidence type="ECO:0000256" key="4">
    <source>
        <dbReference type="ARBA" id="ARBA00022833"/>
    </source>
</evidence>
<dbReference type="GO" id="GO:0008270">
    <property type="term" value="F:zinc ion binding"/>
    <property type="evidence" value="ECO:0007669"/>
    <property type="project" value="UniProtKB-KW"/>
</dbReference>
<gene>
    <name evidence="9" type="ORF">BIW11_08674</name>
</gene>
<dbReference type="InterPro" id="IPR038765">
    <property type="entry name" value="Papain-like_cys_pep_sf"/>
</dbReference>
<dbReference type="Pfam" id="PF02148">
    <property type="entry name" value="zf-UBP"/>
    <property type="match status" value="1"/>
</dbReference>
<dbReference type="InParanoid" id="A0A1V9XNR5"/>
<keyword evidence="2" id="KW-0479">Metal-binding</keyword>
<feature type="compositionally biased region" description="Low complexity" evidence="6">
    <location>
        <begin position="92"/>
        <end position="102"/>
    </location>
</feature>
<feature type="compositionally biased region" description="Basic and acidic residues" evidence="6">
    <location>
        <begin position="644"/>
        <end position="671"/>
    </location>
</feature>
<dbReference type="InterPro" id="IPR013083">
    <property type="entry name" value="Znf_RING/FYVE/PHD"/>
</dbReference>
<dbReference type="GO" id="GO:0005634">
    <property type="term" value="C:nucleus"/>
    <property type="evidence" value="ECO:0007669"/>
    <property type="project" value="TreeGrafter"/>
</dbReference>
<feature type="compositionally biased region" description="Basic and acidic residues" evidence="6">
    <location>
        <begin position="7"/>
        <end position="22"/>
    </location>
</feature>
<dbReference type="OrthoDB" id="2020758at2759"/>
<dbReference type="SUPFAM" id="SSF57850">
    <property type="entry name" value="RING/U-box"/>
    <property type="match status" value="1"/>
</dbReference>
<dbReference type="Pfam" id="PF00443">
    <property type="entry name" value="UCH"/>
    <property type="match status" value="1"/>
</dbReference>
<sequence>MGRKSRPNSEPDTRAAEERPSELDIAPVCPHLAKALAIQRLRKAWQSGELGDLTTCKQCEKEWNDREKEVEEIKDNEDDPDMNTKGESITGATEASATPATSTEDEDVLTANEIWVCLQCGNRGCSRYSKNQHALKHQNASYSDSHDVAVNCLTWQVWCYKCNDYLNPQQTEQLEQAITGLQNTKYRQHDAASKAHQAQLDLSKKTLTSNKRNKGKYVWQCKLVELTSNKDESIANSNSPSPSAEESTLRGDVRVKFLYTANDESRRPRGLNNLGNTCFFNSVMQCLAQTHLLADACTAATKNEVYWTVQPMGKKSVIRDMKILDLKLDEAGALTTALDDFFSEFRKSSSDILRPGYLFAEICAKSPQFRGFAQQDSHELLRQLFEGVFNEESKRMKRTVLSHFGLHKNTNPDSVKPYLRTQIDAYKKQTHHTFLETVFGGLLINTIFCTECRKSSQNFEPFVDLSLPIATPRPPKTPSSTPTQRKSDPVMDELKEKYGGSKSNMPVRKVKLAKKQAKKKQRKLQRIASKALRDEVSRKREECAAELDDSGTVSPREDSAGSAGEDDLQSKANNSSSSSSTSKPSEISIDCKVSLKADMDEADRGENYGKQGLNLGIRLENFLSTDKASNKTMAREQEGDEKEQDTKDNREAETEQKQKREQLDQAESVKAEVDAESILAQVGEIGITQRRRPSDENNESDSGVDVICPDGEEDELLREHIDVWKEQLLSTLGDRNLLHRNSSADHSVESCLTAFTDVELLTGKNQFGCDHCTEQQSKTHKDGSKQRIHTDAKMQLLILIPPAVLTLHLKRFMQEGFRLKKNGVRVSYPKILDMAPYCSKACINIPSIKPDQTSILYSLYGVVEHSGSLNGGHYTAYVKVRPNQGLGTKFLQPLPLKMGLDDLIREMHRRCENRLQGAEDQSPSNTGKKHLSAESECRKIPSGTIASSEPPSAVQNGTDDSVAAQDAVKNAKIDEISIPDGRWYHISDSCVREASEVSALNAEAYILFYERLT</sequence>
<feature type="region of interest" description="Disordered" evidence="6">
    <location>
        <begin position="1"/>
        <end position="25"/>
    </location>
</feature>
<dbReference type="Proteomes" id="UP000192247">
    <property type="component" value="Unassembled WGS sequence"/>
</dbReference>
<dbReference type="GO" id="GO:0005829">
    <property type="term" value="C:cytosol"/>
    <property type="evidence" value="ECO:0007669"/>
    <property type="project" value="TreeGrafter"/>
</dbReference>
<feature type="compositionally biased region" description="Low complexity" evidence="6">
    <location>
        <begin position="570"/>
        <end position="587"/>
    </location>
</feature>
<feature type="region of interest" description="Disordered" evidence="6">
    <location>
        <begin position="67"/>
        <end position="105"/>
    </location>
</feature>
<dbReference type="STRING" id="418985.A0A1V9XNR5"/>
<dbReference type="InterPro" id="IPR001607">
    <property type="entry name" value="Znf_UBP"/>
</dbReference>
<evidence type="ECO:0000313" key="9">
    <source>
        <dbReference type="EMBL" id="OQR75053.1"/>
    </source>
</evidence>
<dbReference type="GO" id="GO:0004843">
    <property type="term" value="F:cysteine-type deubiquitinase activity"/>
    <property type="evidence" value="ECO:0007669"/>
    <property type="project" value="InterPro"/>
</dbReference>
<comment type="similarity">
    <text evidence="1">Belongs to the peptidase C19 family.</text>
</comment>
<evidence type="ECO:0000259" key="8">
    <source>
        <dbReference type="PROSITE" id="PS50271"/>
    </source>
</evidence>
<dbReference type="EMBL" id="MNPL01006941">
    <property type="protein sequence ID" value="OQR75053.1"/>
    <property type="molecule type" value="Genomic_DNA"/>
</dbReference>
<dbReference type="Gene3D" id="3.90.70.10">
    <property type="entry name" value="Cysteine proteinases"/>
    <property type="match status" value="2"/>
</dbReference>
<dbReference type="SUPFAM" id="SSF54001">
    <property type="entry name" value="Cysteine proteinases"/>
    <property type="match status" value="1"/>
</dbReference>
<dbReference type="GO" id="GO:0016579">
    <property type="term" value="P:protein deubiquitination"/>
    <property type="evidence" value="ECO:0007669"/>
    <property type="project" value="InterPro"/>
</dbReference>
<evidence type="ECO:0000256" key="6">
    <source>
        <dbReference type="SAM" id="MobiDB-lite"/>
    </source>
</evidence>
<evidence type="ECO:0000256" key="3">
    <source>
        <dbReference type="ARBA" id="ARBA00022771"/>
    </source>
</evidence>
<protein>
    <submittedName>
        <fullName evidence="9">Ubiquitin carboxyl-terminal hydrolase 16-like</fullName>
    </submittedName>
</protein>
<evidence type="ECO:0000259" key="7">
    <source>
        <dbReference type="PROSITE" id="PS50235"/>
    </source>
</evidence>
<feature type="compositionally biased region" description="Polar residues" evidence="6">
    <location>
        <begin position="944"/>
        <end position="959"/>
    </location>
</feature>
<dbReference type="AlphaFoldDB" id="A0A1V9XNR5"/>
<dbReference type="PROSITE" id="PS50235">
    <property type="entry name" value="USP_3"/>
    <property type="match status" value="1"/>
</dbReference>
<evidence type="ECO:0000313" key="10">
    <source>
        <dbReference type="Proteomes" id="UP000192247"/>
    </source>
</evidence>
<evidence type="ECO:0000256" key="2">
    <source>
        <dbReference type="ARBA" id="ARBA00022723"/>
    </source>
</evidence>
<keyword evidence="4" id="KW-0862">Zinc</keyword>
<name>A0A1V9XNR5_9ACAR</name>
<dbReference type="InterPro" id="IPR050164">
    <property type="entry name" value="Peptidase_C19"/>
</dbReference>
<dbReference type="PANTHER" id="PTHR24006">
    <property type="entry name" value="UBIQUITIN CARBOXYL-TERMINAL HYDROLASE"/>
    <property type="match status" value="1"/>
</dbReference>
<dbReference type="PROSITE" id="PS00973">
    <property type="entry name" value="USP_2"/>
    <property type="match status" value="1"/>
</dbReference>
<dbReference type="InterPro" id="IPR001394">
    <property type="entry name" value="Peptidase_C19_UCH"/>
</dbReference>